<keyword evidence="8 10" id="KW-0175">Coiled coil</keyword>
<feature type="coiled-coil region" evidence="10">
    <location>
        <begin position="392"/>
        <end position="485"/>
    </location>
</feature>
<keyword evidence="14" id="KW-1185">Reference proteome</keyword>
<proteinExistence type="inferred from homology"/>
<evidence type="ECO:0000256" key="5">
    <source>
        <dbReference type="ARBA" id="ARBA00022723"/>
    </source>
</evidence>
<feature type="region of interest" description="Disordered" evidence="11">
    <location>
        <begin position="990"/>
        <end position="1019"/>
    </location>
</feature>
<keyword evidence="9" id="KW-0206">Cytoskeleton</keyword>
<evidence type="ECO:0000259" key="12">
    <source>
        <dbReference type="PROSITE" id="PS50245"/>
    </source>
</evidence>
<keyword evidence="3" id="KW-0963">Cytoplasm</keyword>
<evidence type="ECO:0000256" key="4">
    <source>
        <dbReference type="ARBA" id="ARBA00022701"/>
    </source>
</evidence>
<dbReference type="PROSITE" id="PS50245">
    <property type="entry name" value="CAP_GLY_2"/>
    <property type="match status" value="1"/>
</dbReference>
<evidence type="ECO:0000313" key="14">
    <source>
        <dbReference type="Proteomes" id="UP000799444"/>
    </source>
</evidence>
<dbReference type="GO" id="GO:0005874">
    <property type="term" value="C:microtubule"/>
    <property type="evidence" value="ECO:0007669"/>
    <property type="project" value="UniProtKB-KW"/>
</dbReference>
<reference evidence="13" key="1">
    <citation type="journal article" date="2020" name="Stud. Mycol.">
        <title>101 Dothideomycetes genomes: a test case for predicting lifestyles and emergence of pathogens.</title>
        <authorList>
            <person name="Haridas S."/>
            <person name="Albert R."/>
            <person name="Binder M."/>
            <person name="Bloem J."/>
            <person name="Labutti K."/>
            <person name="Salamov A."/>
            <person name="Andreopoulos B."/>
            <person name="Baker S."/>
            <person name="Barry K."/>
            <person name="Bills G."/>
            <person name="Bluhm B."/>
            <person name="Cannon C."/>
            <person name="Castanera R."/>
            <person name="Culley D."/>
            <person name="Daum C."/>
            <person name="Ezra D."/>
            <person name="Gonzalez J."/>
            <person name="Henrissat B."/>
            <person name="Kuo A."/>
            <person name="Liang C."/>
            <person name="Lipzen A."/>
            <person name="Lutzoni F."/>
            <person name="Magnuson J."/>
            <person name="Mondo S."/>
            <person name="Nolan M."/>
            <person name="Ohm R."/>
            <person name="Pangilinan J."/>
            <person name="Park H.-J."/>
            <person name="Ramirez L."/>
            <person name="Alfaro M."/>
            <person name="Sun H."/>
            <person name="Tritt A."/>
            <person name="Yoshinaga Y."/>
            <person name="Zwiers L.-H."/>
            <person name="Turgeon B."/>
            <person name="Goodwin S."/>
            <person name="Spatafora J."/>
            <person name="Crous P."/>
            <person name="Grigoriev I."/>
        </authorList>
    </citation>
    <scope>NUCLEOTIDE SEQUENCE</scope>
    <source>
        <strain evidence="13">CBS 125425</strain>
    </source>
</reference>
<dbReference type="InterPro" id="IPR022157">
    <property type="entry name" value="Dynactin"/>
</dbReference>
<organism evidence="13 14">
    <name type="scientific">Polyplosphaeria fusca</name>
    <dbReference type="NCBI Taxonomy" id="682080"/>
    <lineage>
        <taxon>Eukaryota</taxon>
        <taxon>Fungi</taxon>
        <taxon>Dikarya</taxon>
        <taxon>Ascomycota</taxon>
        <taxon>Pezizomycotina</taxon>
        <taxon>Dothideomycetes</taxon>
        <taxon>Pleosporomycetidae</taxon>
        <taxon>Pleosporales</taxon>
        <taxon>Tetraplosphaeriaceae</taxon>
        <taxon>Polyplosphaeria</taxon>
    </lineage>
</organism>
<protein>
    <recommendedName>
        <fullName evidence="12">CAP-Gly domain-containing protein</fullName>
    </recommendedName>
</protein>
<dbReference type="AlphaFoldDB" id="A0A9P4V0D9"/>
<sequence length="1162" mass="130189">MADFKVGQTIETVEGKRAIIRYIGDIHVSDGQFLGVELATPAGKNDGSVKGERYFQCAPQHGLFMRAAGVSRIVSQPAVKSTAPRTAPRASPAPQKPRPRPSSIEDRPKARPSSVEDKPKPRPSSIGIKPPPRTSLAPKRQSIAPPPAPGLARTPSKRTSISSTPSARSATDGPSRPTPTSSRPTPSSSAASTLRPSARDATADSQNETKIRVLEKQLAEHRERLKELEQVRADKDRFEGIIQKLQTKCQNLVQESQELKNQVKATDAELERLDRAEAEHESILELATLDREMAEERAEQAESDLQSLRERLEEQELELEILRSESENLTSDMSEDQKATAGYFRLESERDRLRDALLRLKEITDENEASSKSRIHELESDLESLEVLSAAKTQVQEQLVTSEATVDDLRQQLEASNAAEEMVEELSGQNFALKEQLADKDVAIQDLQDLKELNDQLEIHHIGHASELREELEARDAELAEYAHRSVEQDTTIADQETLITKFRDLVVELQSKMTDAESSKVMSDEQAKDVTGRFNEVMELNRRLRTANLTSTVKTITSELQKLQADEAGEELEIVKHYLPDSPEVYKNDSLRVYFRAKRISSKSALISSLIKNLGTQSTDPDDAEQPLSELCRLDCIYQLTSLDLRSTQFWSAVSSSSLDQFSAFGPSHEELGAVEKTLERCLEALKKDELNYREFSENLRRSNTLMRGIIDTDHKEAVGSRPEDEIMFRVSSLKSHFDVIRADFESLRSWIQSVTPSDSEEEEEDSTPYLVDWLNTPIKSSAEASVVAGKLVRTLKTLQGDSLYPRYEMEDLLQRDEAVSKTAETVRRFAAELTNGRIPMSDVLQHTTGLDEELTGLGHVITDLNSWNDFAAVLKNCIEIEHDPAPWVIKANEIEARKRQGAEAEKQLQHLTAEHHATMLQIREREEIIDTKELEIEHLKAKHREAAGKVEELAHLQNELREADKERKELQAKVKAHHAELQELKTLKSATDKANSEARPATPTGSAVTAEKHPVHHQPSSAFLTLVDALQAENKYLRSRENRGMFGQTWLDDLKRAESRRAPSQRQQKAADEMLALAYSLEEVDVADIFQVSLPAEKVEKPSKSARLHTYGIKTGGGKGKWAWIEEDLFGDLSPIVDAFEDGEALWMVEGYGEAREVGA</sequence>
<feature type="domain" description="CAP-Gly" evidence="12">
    <location>
        <begin position="24"/>
        <end position="66"/>
    </location>
</feature>
<keyword evidence="5" id="KW-0479">Metal-binding</keyword>
<keyword evidence="7" id="KW-0243">Dynein</keyword>
<dbReference type="SUPFAM" id="SSF74924">
    <property type="entry name" value="Cap-Gly domain"/>
    <property type="match status" value="1"/>
</dbReference>
<gene>
    <name evidence="13" type="ORF">EJ04DRAFT_578682</name>
</gene>
<comment type="caution">
    <text evidence="13">The sequence shown here is derived from an EMBL/GenBank/DDBJ whole genome shotgun (WGS) entry which is preliminary data.</text>
</comment>
<dbReference type="GO" id="GO:0030286">
    <property type="term" value="C:dynein complex"/>
    <property type="evidence" value="ECO:0007669"/>
    <property type="project" value="UniProtKB-KW"/>
</dbReference>
<evidence type="ECO:0000256" key="3">
    <source>
        <dbReference type="ARBA" id="ARBA00022490"/>
    </source>
</evidence>
<evidence type="ECO:0000256" key="6">
    <source>
        <dbReference type="ARBA" id="ARBA00023008"/>
    </source>
</evidence>
<dbReference type="Proteomes" id="UP000799444">
    <property type="component" value="Unassembled WGS sequence"/>
</dbReference>
<dbReference type="Pfam" id="PF12455">
    <property type="entry name" value="Dynactin"/>
    <property type="match status" value="1"/>
</dbReference>
<comment type="similarity">
    <text evidence="2">Belongs to the dynactin 150 kDa subunit family.</text>
</comment>
<dbReference type="Gene3D" id="2.30.30.190">
    <property type="entry name" value="CAP Gly-rich-like domain"/>
    <property type="match status" value="1"/>
</dbReference>
<dbReference type="InterPro" id="IPR000938">
    <property type="entry name" value="CAP-Gly_domain"/>
</dbReference>
<evidence type="ECO:0000256" key="2">
    <source>
        <dbReference type="ARBA" id="ARBA00011010"/>
    </source>
</evidence>
<evidence type="ECO:0000313" key="13">
    <source>
        <dbReference type="EMBL" id="KAF2732061.1"/>
    </source>
</evidence>
<feature type="coiled-coil region" evidence="10">
    <location>
        <begin position="896"/>
        <end position="989"/>
    </location>
</feature>
<evidence type="ECO:0000256" key="9">
    <source>
        <dbReference type="ARBA" id="ARBA00023212"/>
    </source>
</evidence>
<feature type="region of interest" description="Disordered" evidence="11">
    <location>
        <begin position="76"/>
        <end position="212"/>
    </location>
</feature>
<dbReference type="EMBL" id="ML996184">
    <property type="protein sequence ID" value="KAF2732061.1"/>
    <property type="molecule type" value="Genomic_DNA"/>
</dbReference>
<feature type="compositionally biased region" description="Polar residues" evidence="11">
    <location>
        <begin position="157"/>
        <end position="169"/>
    </location>
</feature>
<dbReference type="SMART" id="SM01052">
    <property type="entry name" value="CAP_GLY"/>
    <property type="match status" value="1"/>
</dbReference>
<dbReference type="PROSITE" id="PS00196">
    <property type="entry name" value="COPPER_BLUE"/>
    <property type="match status" value="1"/>
</dbReference>
<feature type="compositionally biased region" description="Low complexity" evidence="11">
    <location>
        <begin position="174"/>
        <end position="196"/>
    </location>
</feature>
<comment type="subcellular location">
    <subcellularLocation>
        <location evidence="1">Cytoplasm</location>
        <location evidence="1">Cytoskeleton</location>
    </subcellularLocation>
</comment>
<dbReference type="PROSITE" id="PS00845">
    <property type="entry name" value="CAP_GLY_1"/>
    <property type="match status" value="1"/>
</dbReference>
<accession>A0A9P4V0D9</accession>
<dbReference type="InterPro" id="IPR028871">
    <property type="entry name" value="BlueCu_1_BS"/>
</dbReference>
<evidence type="ECO:0000256" key="10">
    <source>
        <dbReference type="SAM" id="Coils"/>
    </source>
</evidence>
<keyword evidence="6" id="KW-0186">Copper</keyword>
<feature type="compositionally biased region" description="Low complexity" evidence="11">
    <location>
        <begin position="81"/>
        <end position="93"/>
    </location>
</feature>
<dbReference type="InterPro" id="IPR036859">
    <property type="entry name" value="CAP-Gly_dom_sf"/>
</dbReference>
<feature type="compositionally biased region" description="Basic and acidic residues" evidence="11">
    <location>
        <begin position="103"/>
        <end position="120"/>
    </location>
</feature>
<name>A0A9P4V0D9_9PLEO</name>
<dbReference type="PANTHER" id="PTHR18916">
    <property type="entry name" value="DYNACTIN 1-RELATED MICROTUBULE-BINDING"/>
    <property type="match status" value="1"/>
</dbReference>
<keyword evidence="4" id="KW-0493">Microtubule</keyword>
<evidence type="ECO:0000256" key="7">
    <source>
        <dbReference type="ARBA" id="ARBA00023017"/>
    </source>
</evidence>
<dbReference type="Pfam" id="PF01302">
    <property type="entry name" value="CAP_GLY"/>
    <property type="match status" value="1"/>
</dbReference>
<feature type="compositionally biased region" description="Basic and acidic residues" evidence="11">
    <location>
        <begin position="197"/>
        <end position="212"/>
    </location>
</feature>
<evidence type="ECO:0000256" key="1">
    <source>
        <dbReference type="ARBA" id="ARBA00004245"/>
    </source>
</evidence>
<dbReference type="OrthoDB" id="2130750at2759"/>
<evidence type="ECO:0000256" key="11">
    <source>
        <dbReference type="SAM" id="MobiDB-lite"/>
    </source>
</evidence>
<evidence type="ECO:0000256" key="8">
    <source>
        <dbReference type="ARBA" id="ARBA00023054"/>
    </source>
</evidence>
<dbReference type="GO" id="GO:0046872">
    <property type="term" value="F:metal ion binding"/>
    <property type="evidence" value="ECO:0007669"/>
    <property type="project" value="UniProtKB-KW"/>
</dbReference>